<protein>
    <submittedName>
        <fullName evidence="1">Uncharacterized protein</fullName>
    </submittedName>
</protein>
<dbReference type="Proteomes" id="UP000188246">
    <property type="component" value="Chromosome"/>
</dbReference>
<gene>
    <name evidence="1" type="ORF">BW732_00865</name>
</gene>
<evidence type="ECO:0000313" key="2">
    <source>
        <dbReference type="Proteomes" id="UP000188246"/>
    </source>
</evidence>
<dbReference type="EMBL" id="CP019609">
    <property type="protein sequence ID" value="AQP52916.1"/>
    <property type="molecule type" value="Genomic_DNA"/>
</dbReference>
<reference evidence="1 2" key="1">
    <citation type="journal article" date="2010" name="Int. J. Syst. Evol. Microbiol.">
        <title>Vagococcus penaei sp. nov., isolated from spoilage microbiota of cooked shrimp (Penaeus vannamei).</title>
        <authorList>
            <person name="Jaffres E."/>
            <person name="Prevost H."/>
            <person name="Rossero A."/>
            <person name="Joffraud J.J."/>
            <person name="Dousset X."/>
        </authorList>
    </citation>
    <scope>NUCLEOTIDE SEQUENCE [LARGE SCALE GENOMIC DNA]</scope>
    <source>
        <strain evidence="1 2">CD276</strain>
    </source>
</reference>
<sequence>MTSIKQYYLSLKYHKKLAIVFFLIFTCLLFLFVLLYQLRVTQLNSHELIQEKWNYFTGLSVDTKANVQEALLENNFSLLTFYNHLLFGLILLSFMIIYLFGYISSKKRRPEINYMLNNGVKTFEIIARFMIDALIAAICSLLILTLVLSILQNTFIKSTVYLNQCVSTKELSKRNLVIEHAPDLKSLARPETTEIPKNPENNLLPFNENSMFSSHLEKHTITEIIRNVNQHFVLLLIISAWSLFLGNYSYMLIHVKNRRIE</sequence>
<proteinExistence type="predicted"/>
<evidence type="ECO:0000313" key="1">
    <source>
        <dbReference type="EMBL" id="AQP52916.1"/>
    </source>
</evidence>
<dbReference type="KEGG" id="vpi:BW732_00865"/>
<keyword evidence="2" id="KW-1185">Reference proteome</keyword>
<dbReference type="AlphaFoldDB" id="A0A1Q2D3H9"/>
<name>A0A1Q2D3H9_9ENTE</name>
<dbReference type="STRING" id="633807.BW732_00865"/>
<organism evidence="1 2">
    <name type="scientific">Vagococcus penaei</name>
    <dbReference type="NCBI Taxonomy" id="633807"/>
    <lineage>
        <taxon>Bacteria</taxon>
        <taxon>Bacillati</taxon>
        <taxon>Bacillota</taxon>
        <taxon>Bacilli</taxon>
        <taxon>Lactobacillales</taxon>
        <taxon>Enterococcaceae</taxon>
        <taxon>Vagococcus</taxon>
    </lineage>
</organism>
<dbReference type="RefSeq" id="WP_077275013.1">
    <property type="nucleotide sequence ID" value="NZ_CP019609.1"/>
</dbReference>
<dbReference type="OrthoDB" id="9884485at2"/>
<accession>A0A1Q2D3H9</accession>